<dbReference type="AlphaFoldDB" id="A0A8S0RPL5"/>
<proteinExistence type="predicted"/>
<accession>A0A8S0RPL5</accession>
<dbReference type="Proteomes" id="UP000594638">
    <property type="component" value="Unassembled WGS sequence"/>
</dbReference>
<keyword evidence="2" id="KW-1185">Reference proteome</keyword>
<gene>
    <name evidence="1" type="ORF">OLEA9_A100248</name>
</gene>
<name>A0A8S0RPL5_OLEEU</name>
<dbReference type="Gramene" id="OE9A100248T1">
    <property type="protein sequence ID" value="OE9A100248C1"/>
    <property type="gene ID" value="OE9A100248"/>
</dbReference>
<dbReference type="PANTHER" id="PTHR33103:SF19">
    <property type="entry name" value="OS09G0544700 PROTEIN"/>
    <property type="match status" value="1"/>
</dbReference>
<evidence type="ECO:0000313" key="2">
    <source>
        <dbReference type="Proteomes" id="UP000594638"/>
    </source>
</evidence>
<protein>
    <submittedName>
        <fullName evidence="1">Uncharacterized protein</fullName>
    </submittedName>
</protein>
<organism evidence="1 2">
    <name type="scientific">Olea europaea subsp. europaea</name>
    <dbReference type="NCBI Taxonomy" id="158383"/>
    <lineage>
        <taxon>Eukaryota</taxon>
        <taxon>Viridiplantae</taxon>
        <taxon>Streptophyta</taxon>
        <taxon>Embryophyta</taxon>
        <taxon>Tracheophyta</taxon>
        <taxon>Spermatophyta</taxon>
        <taxon>Magnoliopsida</taxon>
        <taxon>eudicotyledons</taxon>
        <taxon>Gunneridae</taxon>
        <taxon>Pentapetalae</taxon>
        <taxon>asterids</taxon>
        <taxon>lamiids</taxon>
        <taxon>Lamiales</taxon>
        <taxon>Oleaceae</taxon>
        <taxon>Oleeae</taxon>
        <taxon>Olea</taxon>
    </lineage>
</organism>
<dbReference type="InterPro" id="IPR007750">
    <property type="entry name" value="DUF674"/>
</dbReference>
<dbReference type="Pfam" id="PF05056">
    <property type="entry name" value="DUF674"/>
    <property type="match status" value="1"/>
</dbReference>
<dbReference type="PANTHER" id="PTHR33103">
    <property type="entry name" value="OS01G0153900 PROTEIN"/>
    <property type="match status" value="1"/>
</dbReference>
<dbReference type="OrthoDB" id="2014278at2759"/>
<evidence type="ECO:0000313" key="1">
    <source>
        <dbReference type="EMBL" id="CAA2981530.1"/>
    </source>
</evidence>
<reference evidence="1 2" key="1">
    <citation type="submission" date="2019-12" db="EMBL/GenBank/DDBJ databases">
        <authorList>
            <person name="Alioto T."/>
            <person name="Alioto T."/>
            <person name="Gomez Garrido J."/>
        </authorList>
    </citation>
    <scope>NUCLEOTIDE SEQUENCE [LARGE SCALE GENOMIC DNA]</scope>
</reference>
<dbReference type="EMBL" id="CACTIH010003675">
    <property type="protein sequence ID" value="CAA2981530.1"/>
    <property type="molecule type" value="Genomic_DNA"/>
</dbReference>
<comment type="caution">
    <text evidence="1">The sequence shown here is derived from an EMBL/GenBank/DDBJ whole genome shotgun (WGS) entry which is preliminary data.</text>
</comment>
<sequence>MVGCLGNLCKSAENLNATYIQQGKNKEIILNPKAPNWTASIPLLLLDKPNAPTCNSFSPGTIAEVNVVSYSCAPVENYSNECGFVKRVTNYMVTDDLVVKPLFALSTIDSLNRFNVKELGESPEKEVDIGMNEVVLHNKSTWKTIAEFDYEPRQEMLNCRGFFFDDDFLFLFEAEKY</sequence>